<evidence type="ECO:0008006" key="3">
    <source>
        <dbReference type="Google" id="ProtNLM"/>
    </source>
</evidence>
<dbReference type="STRING" id="1070319.CAGGBEG34_180055"/>
<organism evidence="1 2">
    <name type="scientific">Candidatus Glomeribacter gigasporarum BEG34</name>
    <dbReference type="NCBI Taxonomy" id="1070319"/>
    <lineage>
        <taxon>Bacteria</taxon>
        <taxon>Pseudomonadati</taxon>
        <taxon>Pseudomonadota</taxon>
        <taxon>Betaproteobacteria</taxon>
        <taxon>Burkholderiales</taxon>
        <taxon>Burkholderiaceae</taxon>
        <taxon>Candidatus Glomeribacter</taxon>
    </lineage>
</organism>
<comment type="caution">
    <text evidence="1">The sequence shown here is derived from an EMBL/GenBank/DDBJ whole genome shotgun (WGS) entry which is preliminary data.</text>
</comment>
<dbReference type="Pfam" id="PF01724">
    <property type="entry name" value="DUF29"/>
    <property type="match status" value="1"/>
</dbReference>
<dbReference type="Proteomes" id="UP000054051">
    <property type="component" value="Unassembled WGS sequence"/>
</dbReference>
<dbReference type="PANTHER" id="PTHR34235:SF4">
    <property type="entry name" value="SLR0291 PROTEIN"/>
    <property type="match status" value="1"/>
</dbReference>
<dbReference type="eggNOG" id="COG0639">
    <property type="taxonomic scope" value="Bacteria"/>
</dbReference>
<reference evidence="1 2" key="1">
    <citation type="submission" date="2011-08" db="EMBL/GenBank/DDBJ databases">
        <title>The genome of the obligate endobacterium of an arbuscular mycorrhizal fungus reveals an interphylum network of nutritional interactions.</title>
        <authorList>
            <person name="Ghignone S."/>
            <person name="Salvioli A."/>
            <person name="Anca I."/>
            <person name="Lumini E."/>
            <person name="Ortu G."/>
            <person name="Petiti L."/>
            <person name="Cruveiller S."/>
            <person name="Bianciotto V."/>
            <person name="Piffanelli P."/>
            <person name="Lanfranco L."/>
            <person name="Bonfante P."/>
        </authorList>
    </citation>
    <scope>NUCLEOTIDE SEQUENCE [LARGE SCALE GENOMIC DNA]</scope>
    <source>
        <strain evidence="1 2">BEG34</strain>
    </source>
</reference>
<keyword evidence="2" id="KW-1185">Reference proteome</keyword>
<dbReference type="Gene3D" id="1.20.1220.20">
    <property type="entry name" value="Uncharcterised protein PF01724"/>
    <property type="match status" value="1"/>
</dbReference>
<evidence type="ECO:0000313" key="2">
    <source>
        <dbReference type="Proteomes" id="UP000054051"/>
    </source>
</evidence>
<name>G2J7K5_9BURK</name>
<dbReference type="RefSeq" id="WP_006682036.1">
    <property type="nucleotide sequence ID" value="NZ_CAFB01000034.1"/>
</dbReference>
<protein>
    <recommendedName>
        <fullName evidence="3">DUF29 domain-containing protein</fullName>
    </recommendedName>
</protein>
<dbReference type="AlphaFoldDB" id="G2J7K5"/>
<accession>G2J7K5</accession>
<dbReference type="PANTHER" id="PTHR34235">
    <property type="entry name" value="SLR1203 PROTEIN-RELATED"/>
    <property type="match status" value="1"/>
</dbReference>
<dbReference type="OrthoDB" id="425753at2"/>
<proteinExistence type="predicted"/>
<dbReference type="EMBL" id="CAFB01000034">
    <property type="protein sequence ID" value="CCD28750.1"/>
    <property type="molecule type" value="Genomic_DNA"/>
</dbReference>
<dbReference type="InterPro" id="IPR002636">
    <property type="entry name" value="DUF29"/>
</dbReference>
<evidence type="ECO:0000313" key="1">
    <source>
        <dbReference type="EMBL" id="CCD28750.1"/>
    </source>
</evidence>
<gene>
    <name evidence="1" type="ORF">CAGGBEG34_180055</name>
</gene>
<sequence>MPTLYEEDIVAWADEQAKFIRSGQFDLLDREHIADEIEDVGKSERRELESRLAVLMAHLLKWQFQPKRRGPSWRRTIELQREEIDYILKKEAPSLKAKFNDPIWMRLVWKKALAHAVSETALDIFPKVCLWHLEDVLSDAFYPEGHSSS</sequence>